<dbReference type="CDD" id="cd18367">
    <property type="entry name" value="BTB_POZ_KCTD8-like"/>
    <property type="match status" value="1"/>
</dbReference>
<keyword evidence="5" id="KW-0628">Postsynaptic cell membrane</keyword>
<keyword evidence="4" id="KW-0472">Membrane</keyword>
<evidence type="ECO:0000256" key="6">
    <source>
        <dbReference type="ARBA" id="ARBA00023273"/>
    </source>
</evidence>
<dbReference type="GO" id="GO:0051260">
    <property type="term" value="P:protein homooligomerization"/>
    <property type="evidence" value="ECO:0007669"/>
    <property type="project" value="InterPro"/>
</dbReference>
<evidence type="ECO:0000256" key="10">
    <source>
        <dbReference type="SAM" id="MobiDB-lite"/>
    </source>
</evidence>
<dbReference type="SMART" id="SM00225">
    <property type="entry name" value="BTB"/>
    <property type="match status" value="1"/>
</dbReference>
<dbReference type="Proteomes" id="UP000288216">
    <property type="component" value="Unassembled WGS sequence"/>
</dbReference>
<evidence type="ECO:0000256" key="5">
    <source>
        <dbReference type="ARBA" id="ARBA00023257"/>
    </source>
</evidence>
<evidence type="ECO:0000256" key="1">
    <source>
        <dbReference type="ARBA" id="ARBA00022475"/>
    </source>
</evidence>
<evidence type="ECO:0000256" key="8">
    <source>
        <dbReference type="ARBA" id="ARBA00034111"/>
    </source>
</evidence>
<dbReference type="Pfam" id="PF02214">
    <property type="entry name" value="BTB_2"/>
    <property type="match status" value="1"/>
</dbReference>
<reference evidence="12 13" key="1">
    <citation type="journal article" date="2018" name="Nat. Ecol. Evol.">
        <title>Shark genomes provide insights into elasmobranch evolution and the origin of vertebrates.</title>
        <authorList>
            <person name="Hara Y"/>
            <person name="Yamaguchi K"/>
            <person name="Onimaru K"/>
            <person name="Kadota M"/>
            <person name="Koyanagi M"/>
            <person name="Keeley SD"/>
            <person name="Tatsumi K"/>
            <person name="Tanaka K"/>
            <person name="Motone F"/>
            <person name="Kageyama Y"/>
            <person name="Nozu R"/>
            <person name="Adachi N"/>
            <person name="Nishimura O"/>
            <person name="Nakagawa R"/>
            <person name="Tanegashima C"/>
            <person name="Kiyatake I"/>
            <person name="Matsumoto R"/>
            <person name="Murakumo K"/>
            <person name="Nishida K"/>
            <person name="Terakita A"/>
            <person name="Kuratani S"/>
            <person name="Sato K"/>
            <person name="Hyodo S Kuraku.S."/>
        </authorList>
    </citation>
    <scope>NUCLEOTIDE SEQUENCE [LARGE SCALE GENOMIC DNA]</scope>
</reference>
<evidence type="ECO:0000256" key="2">
    <source>
        <dbReference type="ARBA" id="ARBA00022553"/>
    </source>
</evidence>
<dbReference type="PANTHER" id="PTHR14499:SF30">
    <property type="entry name" value="POTASSIUM CHANNEL TETRAMERISATION DOMAIN CONTAINING 12B"/>
    <property type="match status" value="1"/>
</dbReference>
<evidence type="ECO:0000256" key="3">
    <source>
        <dbReference type="ARBA" id="ARBA00023018"/>
    </source>
</evidence>
<comment type="function">
    <text evidence="9">Auxiliary subunit of GABA-B receptors that determine the pharmacology and kinetics of the receptor response. Increases agonist potency and markedly alter the G-protein signaling of the receptors by accelerating onset and promoting desensitization.</text>
</comment>
<sequence length="279" mass="31416">MAMPDNASSIMSSEEAPFPEIVELNVGGQVYITRYSTLLSVPDSLLSQMFGRKSGLGLARDGKGRFFIDRDGFLFRYILDYMRDQQLVLPDHFPERSRLQREAEYFALPELVKTLSPKLSKQNSINDDACPSDTEDGSPSTDAIRSITSATAAASGTSSEKRAGFITIGYRGSYTLGRDSQTDAKFRRVARIMVCGKTALAKEVFGETLNESRDPDRPPERYTSRYYLKFTFLEQAFDRLAEAGFHMVSCNSTGTCAFAHDQTDDKIWTSYTEYIFYRE</sequence>
<dbReference type="SUPFAM" id="SSF54695">
    <property type="entry name" value="POZ domain"/>
    <property type="match status" value="1"/>
</dbReference>
<evidence type="ECO:0000313" key="12">
    <source>
        <dbReference type="EMBL" id="GCB69750.1"/>
    </source>
</evidence>
<dbReference type="GO" id="GO:0045211">
    <property type="term" value="C:postsynaptic membrane"/>
    <property type="evidence" value="ECO:0007669"/>
    <property type="project" value="UniProtKB-SubCell"/>
</dbReference>
<dbReference type="EMBL" id="BFAA01001734">
    <property type="protein sequence ID" value="GCB69750.1"/>
    <property type="molecule type" value="Genomic_DNA"/>
</dbReference>
<dbReference type="GO" id="GO:0008277">
    <property type="term" value="P:regulation of G protein-coupled receptor signaling pathway"/>
    <property type="evidence" value="ECO:0007669"/>
    <property type="project" value="TreeGrafter"/>
</dbReference>
<dbReference type="AlphaFoldDB" id="A0A401P9I6"/>
<dbReference type="InterPro" id="IPR011333">
    <property type="entry name" value="SKP1/BTB/POZ_sf"/>
</dbReference>
<keyword evidence="2" id="KW-0597">Phosphoprotein</keyword>
<keyword evidence="3" id="KW-0770">Synapse</keyword>
<organism evidence="12 13">
    <name type="scientific">Scyliorhinus torazame</name>
    <name type="common">Cloudy catshark</name>
    <name type="synonym">Catulus torazame</name>
    <dbReference type="NCBI Taxonomy" id="75743"/>
    <lineage>
        <taxon>Eukaryota</taxon>
        <taxon>Metazoa</taxon>
        <taxon>Chordata</taxon>
        <taxon>Craniata</taxon>
        <taxon>Vertebrata</taxon>
        <taxon>Chondrichthyes</taxon>
        <taxon>Elasmobranchii</taxon>
        <taxon>Galeomorphii</taxon>
        <taxon>Galeoidea</taxon>
        <taxon>Carcharhiniformes</taxon>
        <taxon>Scyliorhinidae</taxon>
        <taxon>Scyliorhinus</taxon>
    </lineage>
</organism>
<dbReference type="Pfam" id="PF23110">
    <property type="entry name" value="H1_KCTD8_12_16"/>
    <property type="match status" value="1"/>
</dbReference>
<feature type="region of interest" description="Disordered" evidence="10">
    <location>
        <begin position="119"/>
        <end position="142"/>
    </location>
</feature>
<dbReference type="InterPro" id="IPR000210">
    <property type="entry name" value="BTB/POZ_dom"/>
</dbReference>
<protein>
    <recommendedName>
        <fullName evidence="11">BTB domain-containing protein</fullName>
    </recommendedName>
</protein>
<dbReference type="PANTHER" id="PTHR14499">
    <property type="entry name" value="POTASSIUM CHANNEL TETRAMERIZATION DOMAIN-CONTAINING"/>
    <property type="match status" value="1"/>
</dbReference>
<proteinExistence type="predicted"/>
<gene>
    <name evidence="12" type="ORF">scyTo_0005535</name>
</gene>
<dbReference type="GO" id="GO:0042734">
    <property type="term" value="C:presynaptic membrane"/>
    <property type="evidence" value="ECO:0007669"/>
    <property type="project" value="UniProtKB-SubCell"/>
</dbReference>
<dbReference type="STRING" id="75743.A0A401P9I6"/>
<dbReference type="InterPro" id="IPR003131">
    <property type="entry name" value="T1-type_BTB"/>
</dbReference>
<dbReference type="OMA" id="WEMFSEK"/>
<dbReference type="InterPro" id="IPR057093">
    <property type="entry name" value="H1_KCTD8_12_16"/>
</dbReference>
<feature type="domain" description="BTB" evidence="11">
    <location>
        <begin position="20"/>
        <end position="123"/>
    </location>
</feature>
<evidence type="ECO:0000256" key="4">
    <source>
        <dbReference type="ARBA" id="ARBA00023136"/>
    </source>
</evidence>
<comment type="caution">
    <text evidence="12">The sequence shown here is derived from an EMBL/GenBank/DDBJ whole genome shotgun (WGS) entry which is preliminary data.</text>
</comment>
<keyword evidence="13" id="KW-1185">Reference proteome</keyword>
<accession>A0A401P9I6</accession>
<keyword evidence="6" id="KW-0966">Cell projection</keyword>
<evidence type="ECO:0000256" key="7">
    <source>
        <dbReference type="ARBA" id="ARBA00034100"/>
    </source>
</evidence>
<evidence type="ECO:0000256" key="9">
    <source>
        <dbReference type="ARBA" id="ARBA00057758"/>
    </source>
</evidence>
<comment type="subcellular location">
    <subcellularLocation>
        <location evidence="7">Postsynaptic cell membrane</location>
    </subcellularLocation>
    <subcellularLocation>
        <location evidence="8">Presynaptic cell membrane</location>
    </subcellularLocation>
</comment>
<evidence type="ECO:0000259" key="11">
    <source>
        <dbReference type="SMART" id="SM00225"/>
    </source>
</evidence>
<name>A0A401P9I6_SCYTO</name>
<dbReference type="Gene3D" id="3.30.710.10">
    <property type="entry name" value="Potassium Channel Kv1.1, Chain A"/>
    <property type="match status" value="1"/>
</dbReference>
<dbReference type="OrthoDB" id="2414723at2759"/>
<dbReference type="FunFam" id="3.30.710.10:FF:000031">
    <property type="entry name" value="BTB/POZ domain-containing protein KCTD16"/>
    <property type="match status" value="1"/>
</dbReference>
<evidence type="ECO:0000313" key="13">
    <source>
        <dbReference type="Proteomes" id="UP000288216"/>
    </source>
</evidence>
<keyword evidence="1" id="KW-1003">Cell membrane</keyword>
<dbReference type="GO" id="GO:0043235">
    <property type="term" value="C:receptor complex"/>
    <property type="evidence" value="ECO:0007669"/>
    <property type="project" value="TreeGrafter"/>
</dbReference>